<proteinExistence type="predicted"/>
<dbReference type="GO" id="GO:0016887">
    <property type="term" value="F:ATP hydrolysis activity"/>
    <property type="evidence" value="ECO:0007669"/>
    <property type="project" value="InterPro"/>
</dbReference>
<dbReference type="FunFam" id="3.40.50.300:FF:000032">
    <property type="entry name" value="Export ABC transporter ATP-binding protein"/>
    <property type="match status" value="1"/>
</dbReference>
<accession>A0A0E3LQ57</accession>
<organism evidence="5 6">
    <name type="scientific">Methanosarcina barkeri 227</name>
    <dbReference type="NCBI Taxonomy" id="1434106"/>
    <lineage>
        <taxon>Archaea</taxon>
        <taxon>Methanobacteriati</taxon>
        <taxon>Methanobacteriota</taxon>
        <taxon>Stenosarchaea group</taxon>
        <taxon>Methanomicrobia</taxon>
        <taxon>Methanosarcinales</taxon>
        <taxon>Methanosarcinaceae</taxon>
        <taxon>Methanosarcina</taxon>
    </lineage>
</organism>
<evidence type="ECO:0000313" key="6">
    <source>
        <dbReference type="Proteomes" id="UP000033079"/>
    </source>
</evidence>
<dbReference type="HOGENOM" id="CLU_000604_1_22_2"/>
<gene>
    <name evidence="5" type="ORF">MSBR2_1175</name>
</gene>
<dbReference type="Gene3D" id="3.40.50.300">
    <property type="entry name" value="P-loop containing nucleotide triphosphate hydrolases"/>
    <property type="match status" value="1"/>
</dbReference>
<evidence type="ECO:0000313" key="5">
    <source>
        <dbReference type="EMBL" id="AKB57691.1"/>
    </source>
</evidence>
<dbReference type="AlphaFoldDB" id="A0A0E3LQ57"/>
<dbReference type="GO" id="GO:0005524">
    <property type="term" value="F:ATP binding"/>
    <property type="evidence" value="ECO:0007669"/>
    <property type="project" value="UniProtKB-KW"/>
</dbReference>
<dbReference type="GO" id="GO:0098796">
    <property type="term" value="C:membrane protein complex"/>
    <property type="evidence" value="ECO:0007669"/>
    <property type="project" value="UniProtKB-ARBA"/>
</dbReference>
<dbReference type="CDD" id="cd03255">
    <property type="entry name" value="ABC_MJ0796_LolCDE_FtsE"/>
    <property type="match status" value="1"/>
</dbReference>
<reference evidence="5 6" key="1">
    <citation type="submission" date="2014-07" db="EMBL/GenBank/DDBJ databases">
        <title>Methanogenic archaea and the global carbon cycle.</title>
        <authorList>
            <person name="Henriksen J.R."/>
            <person name="Luke J."/>
            <person name="Reinhart S."/>
            <person name="Benedict M.N."/>
            <person name="Youngblut N.D."/>
            <person name="Metcalf M.E."/>
            <person name="Whitaker R.J."/>
            <person name="Metcalf W.W."/>
        </authorList>
    </citation>
    <scope>NUCLEOTIDE SEQUENCE [LARGE SCALE GENOMIC DNA]</scope>
    <source>
        <strain evidence="5 6">227</strain>
    </source>
</reference>
<dbReference type="PANTHER" id="PTHR24220">
    <property type="entry name" value="IMPORT ATP-BINDING PROTEIN"/>
    <property type="match status" value="1"/>
</dbReference>
<dbReference type="InterPro" id="IPR015854">
    <property type="entry name" value="ABC_transpr_LolD-like"/>
</dbReference>
<protein>
    <submittedName>
        <fullName evidence="5">Cell division transporter, ATP-binding protein FtsE</fullName>
    </submittedName>
</protein>
<dbReference type="PROSITE" id="PS50893">
    <property type="entry name" value="ABC_TRANSPORTER_2"/>
    <property type="match status" value="1"/>
</dbReference>
<dbReference type="PANTHER" id="PTHR24220:SF86">
    <property type="entry name" value="ABC TRANSPORTER ABCH.1"/>
    <property type="match status" value="1"/>
</dbReference>
<dbReference type="KEGG" id="mbar:MSBR2_1175"/>
<sequence length="228" mass="25063">MADQVVELQEIAKTYALGPNYIHALKGVNLSIKKGDFLTIMGASGSGKSTLLNLIGCLDTPTKGIIKINNIDISKLDDEQLTAIRRSNIGFIFQQFNLIPTLTALENIELPMVFSKVSEVTRQKKALSLLEKVNLDSKYATHKPYELSGGQQQRVAIARALANSPSLLLADEPTGNLDTKTGREIMELLRFLNLNGTTLVVVTHDPTLMHYSNRNVKLIDGEISNENS</sequence>
<dbReference type="InterPro" id="IPR003439">
    <property type="entry name" value="ABC_transporter-like_ATP-bd"/>
</dbReference>
<dbReference type="InterPro" id="IPR027417">
    <property type="entry name" value="P-loop_NTPase"/>
</dbReference>
<dbReference type="InterPro" id="IPR017911">
    <property type="entry name" value="MacB-like_ATP-bd"/>
</dbReference>
<name>A0A0E3LQ57_METBA</name>
<dbReference type="GeneID" id="24844471"/>
<dbReference type="SMART" id="SM00382">
    <property type="entry name" value="AAA"/>
    <property type="match status" value="1"/>
</dbReference>
<dbReference type="GO" id="GO:0051301">
    <property type="term" value="P:cell division"/>
    <property type="evidence" value="ECO:0007669"/>
    <property type="project" value="UniProtKB-KW"/>
</dbReference>
<dbReference type="InterPro" id="IPR017871">
    <property type="entry name" value="ABC_transporter-like_CS"/>
</dbReference>
<feature type="domain" description="ABC transporter" evidence="4">
    <location>
        <begin position="6"/>
        <end position="228"/>
    </location>
</feature>
<keyword evidence="3 5" id="KW-0067">ATP-binding</keyword>
<dbReference type="PATRIC" id="fig|1434106.5.peg.1498"/>
<dbReference type="EMBL" id="CP009530">
    <property type="protein sequence ID" value="AKB57691.1"/>
    <property type="molecule type" value="Genomic_DNA"/>
</dbReference>
<dbReference type="RefSeq" id="WP_048118670.1">
    <property type="nucleotide sequence ID" value="NZ_CP009530.1"/>
</dbReference>
<evidence type="ECO:0000259" key="4">
    <source>
        <dbReference type="PROSITE" id="PS50893"/>
    </source>
</evidence>
<dbReference type="GO" id="GO:0005886">
    <property type="term" value="C:plasma membrane"/>
    <property type="evidence" value="ECO:0007669"/>
    <property type="project" value="TreeGrafter"/>
</dbReference>
<evidence type="ECO:0000256" key="3">
    <source>
        <dbReference type="ARBA" id="ARBA00022840"/>
    </source>
</evidence>
<dbReference type="Pfam" id="PF00005">
    <property type="entry name" value="ABC_tran"/>
    <property type="match status" value="1"/>
</dbReference>
<evidence type="ECO:0000256" key="2">
    <source>
        <dbReference type="ARBA" id="ARBA00022741"/>
    </source>
</evidence>
<evidence type="ECO:0000256" key="1">
    <source>
        <dbReference type="ARBA" id="ARBA00022448"/>
    </source>
</evidence>
<keyword evidence="5" id="KW-0131">Cell cycle</keyword>
<dbReference type="PROSITE" id="PS00211">
    <property type="entry name" value="ABC_TRANSPORTER_1"/>
    <property type="match status" value="1"/>
</dbReference>
<dbReference type="SUPFAM" id="SSF52540">
    <property type="entry name" value="P-loop containing nucleoside triphosphate hydrolases"/>
    <property type="match status" value="1"/>
</dbReference>
<keyword evidence="2" id="KW-0547">Nucleotide-binding</keyword>
<dbReference type="InterPro" id="IPR003593">
    <property type="entry name" value="AAA+_ATPase"/>
</dbReference>
<dbReference type="Proteomes" id="UP000033079">
    <property type="component" value="Chromosome"/>
</dbReference>
<keyword evidence="5" id="KW-0132">Cell division</keyword>
<dbReference type="GO" id="GO:0022857">
    <property type="term" value="F:transmembrane transporter activity"/>
    <property type="evidence" value="ECO:0007669"/>
    <property type="project" value="TreeGrafter"/>
</dbReference>
<keyword evidence="1" id="KW-0813">Transport</keyword>